<dbReference type="EMBL" id="JASMQC010000006">
    <property type="protein sequence ID" value="KAK1944027.1"/>
    <property type="molecule type" value="Genomic_DNA"/>
</dbReference>
<organism evidence="2 3">
    <name type="scientific">Phytophthora citrophthora</name>
    <dbReference type="NCBI Taxonomy" id="4793"/>
    <lineage>
        <taxon>Eukaryota</taxon>
        <taxon>Sar</taxon>
        <taxon>Stramenopiles</taxon>
        <taxon>Oomycota</taxon>
        <taxon>Peronosporomycetes</taxon>
        <taxon>Peronosporales</taxon>
        <taxon>Peronosporaceae</taxon>
        <taxon>Phytophthora</taxon>
    </lineage>
</organism>
<keyword evidence="1" id="KW-0732">Signal</keyword>
<feature type="signal peptide" evidence="1">
    <location>
        <begin position="1"/>
        <end position="36"/>
    </location>
</feature>
<keyword evidence="3" id="KW-1185">Reference proteome</keyword>
<gene>
    <name evidence="2" type="ORF">P3T76_003939</name>
</gene>
<feature type="chain" id="PRO_5041931414" evidence="1">
    <location>
        <begin position="37"/>
        <end position="68"/>
    </location>
</feature>
<name>A0AAD9GSS2_9STRA</name>
<evidence type="ECO:0000313" key="2">
    <source>
        <dbReference type="EMBL" id="KAK1944027.1"/>
    </source>
</evidence>
<dbReference type="Proteomes" id="UP001259832">
    <property type="component" value="Unassembled WGS sequence"/>
</dbReference>
<protein>
    <submittedName>
        <fullName evidence="2">Uncharacterized protein</fullName>
    </submittedName>
</protein>
<evidence type="ECO:0000313" key="3">
    <source>
        <dbReference type="Proteomes" id="UP001259832"/>
    </source>
</evidence>
<accession>A0AAD9GSS2</accession>
<proteinExistence type="predicted"/>
<sequence length="68" mass="6848">MGGRRGGAGWEAASMCSPRLAAELLGLAALTVESCAAKCGSGASDPREVLLSRARRGLLDAISSASTR</sequence>
<dbReference type="AlphaFoldDB" id="A0AAD9GSS2"/>
<reference evidence="2" key="1">
    <citation type="submission" date="2023-08" db="EMBL/GenBank/DDBJ databases">
        <title>Reference Genome Resource for the Citrus Pathogen Phytophthora citrophthora.</title>
        <authorList>
            <person name="Moller H."/>
            <person name="Coetzee B."/>
            <person name="Rose L.J."/>
            <person name="Van Niekerk J.M."/>
        </authorList>
    </citation>
    <scope>NUCLEOTIDE SEQUENCE</scope>
    <source>
        <strain evidence="2">STE-U-9442</strain>
    </source>
</reference>
<evidence type="ECO:0000256" key="1">
    <source>
        <dbReference type="SAM" id="SignalP"/>
    </source>
</evidence>
<comment type="caution">
    <text evidence="2">The sequence shown here is derived from an EMBL/GenBank/DDBJ whole genome shotgun (WGS) entry which is preliminary data.</text>
</comment>